<dbReference type="GO" id="GO:0005886">
    <property type="term" value="C:plasma membrane"/>
    <property type="evidence" value="ECO:0007669"/>
    <property type="project" value="UniProtKB-SubCell"/>
</dbReference>
<evidence type="ECO:0000256" key="4">
    <source>
        <dbReference type="ARBA" id="ARBA00022692"/>
    </source>
</evidence>
<evidence type="ECO:0000256" key="7">
    <source>
        <dbReference type="ARBA" id="ARBA00023065"/>
    </source>
</evidence>
<evidence type="ECO:0000256" key="3">
    <source>
        <dbReference type="ARBA" id="ARBA00022475"/>
    </source>
</evidence>
<keyword evidence="8 10" id="KW-0472">Membrane</keyword>
<dbReference type="AlphaFoldDB" id="A0A1V4SJK6"/>
<evidence type="ECO:0000256" key="2">
    <source>
        <dbReference type="ARBA" id="ARBA00022448"/>
    </source>
</evidence>
<sequence length="678" mass="75415">MDWFLLVLMLLAIIAVSNVINHFVPIVPVPVIQIILGIFFVLVLPEMDIQLDPELFFVLFVAPILFNDGKMIPKSELWKLRVPILLLALGLVFATVVAGGYLIFFLLPGIPLSAAFALAAILSPTDAVAVVAILKKARINKNIMTLLEGEALMNDASGLVAFKLAVAATVTGVFSVGAAALNFLVLALGGLGIGVLAALIIIKFRIFLRKLGMEDVTLHMLIQILTPFIIFLTAEYSGVSSVLAVVAGGLVHSIEKKQVESSTLELQIMSDNTWSVIMFILNGLVFVLLGFQIPGVMRVVLYDQEISNLVALGYILILTLALIIIRYIWIYLCWKPACLRGKGSGKNIPGSKAFILISISGVRGAVTLAAAFSIPYALQNGMPFPKRDLIIFLAAGVILASLVIASIFLPLLSKRDISVGSTRKTTPEQAARIKLMRAVIRAMKEEAYGENKAEALAVIADCQRNIRKLAHSREENTWSRGEKPEEAQIWLTAIRAEKNEMEKMFMEERITSEVYYKLLEVINHREMLLTHKYKYRVLIYLYLLKRLKAKIRLNKKKCGLYAHSHIGMLPEIRGRMLKSAISAVRMQMNDTNGEMSLQVISHYNTALEKVERGLSKPAGKYSAQGRGTELKYRAIQIERNEVQHLFEKGEITRDTANKLRSFINYMEAAMLQEDEMDR</sequence>
<dbReference type="PANTHER" id="PTHR10110">
    <property type="entry name" value="SODIUM/HYDROGEN EXCHANGER"/>
    <property type="match status" value="1"/>
</dbReference>
<evidence type="ECO:0000313" key="12">
    <source>
        <dbReference type="EMBL" id="OPX44068.1"/>
    </source>
</evidence>
<dbReference type="Pfam" id="PF00999">
    <property type="entry name" value="Na_H_Exchanger"/>
    <property type="match status" value="1"/>
</dbReference>
<dbReference type="OrthoDB" id="9809206at2"/>
<dbReference type="STRING" id="48256.CLHUN_20930"/>
<reference evidence="12 13" key="1">
    <citation type="submission" date="2017-03" db="EMBL/GenBank/DDBJ databases">
        <title>Genome sequence of Clostridium hungatei DSM 14427.</title>
        <authorList>
            <person name="Poehlein A."/>
            <person name="Daniel R."/>
        </authorList>
    </citation>
    <scope>NUCLEOTIDE SEQUENCE [LARGE SCALE GENOMIC DNA]</scope>
    <source>
        <strain evidence="12 13">DSM 14427</strain>
    </source>
</reference>
<evidence type="ECO:0000256" key="10">
    <source>
        <dbReference type="RuleBase" id="RU366002"/>
    </source>
</evidence>
<feature type="transmembrane region" description="Helical" evidence="10">
    <location>
        <begin position="309"/>
        <end position="332"/>
    </location>
</feature>
<feature type="transmembrane region" description="Helical" evidence="10">
    <location>
        <begin position="238"/>
        <end position="255"/>
    </location>
</feature>
<evidence type="ECO:0000256" key="5">
    <source>
        <dbReference type="ARBA" id="ARBA00022989"/>
    </source>
</evidence>
<dbReference type="InterPro" id="IPR004705">
    <property type="entry name" value="Cation/H_exchanger_CPA1_bac"/>
</dbReference>
<comment type="caution">
    <text evidence="12">The sequence shown here is derived from an EMBL/GenBank/DDBJ whole genome shotgun (WGS) entry which is preliminary data.</text>
</comment>
<feature type="transmembrane region" description="Helical" evidence="10">
    <location>
        <begin position="27"/>
        <end position="44"/>
    </location>
</feature>
<feature type="transmembrane region" description="Helical" evidence="10">
    <location>
        <begin position="113"/>
        <end position="134"/>
    </location>
</feature>
<keyword evidence="7 10" id="KW-0406">Ion transport</keyword>
<keyword evidence="10" id="KW-0050">Antiport</keyword>
<dbReference type="GO" id="GO:0051453">
    <property type="term" value="P:regulation of intracellular pH"/>
    <property type="evidence" value="ECO:0007669"/>
    <property type="project" value="TreeGrafter"/>
</dbReference>
<organism evidence="12 13">
    <name type="scientific">Ruminiclostridium hungatei</name>
    <name type="common">Clostridium hungatei</name>
    <dbReference type="NCBI Taxonomy" id="48256"/>
    <lineage>
        <taxon>Bacteria</taxon>
        <taxon>Bacillati</taxon>
        <taxon>Bacillota</taxon>
        <taxon>Clostridia</taxon>
        <taxon>Eubacteriales</taxon>
        <taxon>Oscillospiraceae</taxon>
        <taxon>Ruminiclostridium</taxon>
    </lineage>
</organism>
<feature type="transmembrane region" description="Helical" evidence="10">
    <location>
        <begin position="353"/>
        <end position="378"/>
    </location>
</feature>
<evidence type="ECO:0000256" key="6">
    <source>
        <dbReference type="ARBA" id="ARBA00023053"/>
    </source>
</evidence>
<gene>
    <name evidence="12" type="primary">nhaK</name>
    <name evidence="12" type="ORF">CLHUN_20930</name>
</gene>
<keyword evidence="9 10" id="KW-0739">Sodium transport</keyword>
<keyword evidence="6 10" id="KW-0915">Sodium</keyword>
<feature type="domain" description="Cation/H+ exchanger transmembrane" evidence="11">
    <location>
        <begin position="9"/>
        <end position="412"/>
    </location>
</feature>
<dbReference type="InterPro" id="IPR018422">
    <property type="entry name" value="Cation/H_exchanger_CPA1"/>
</dbReference>
<comment type="caution">
    <text evidence="10">Lacks conserved residue(s) required for the propagation of feature annotation.</text>
</comment>
<dbReference type="GO" id="GO:0015385">
    <property type="term" value="F:sodium:proton antiporter activity"/>
    <property type="evidence" value="ECO:0007669"/>
    <property type="project" value="InterPro"/>
</dbReference>
<feature type="transmembrane region" description="Helical" evidence="10">
    <location>
        <begin position="276"/>
        <end position="297"/>
    </location>
</feature>
<keyword evidence="4 10" id="KW-0812">Transmembrane</keyword>
<keyword evidence="3 10" id="KW-1003">Cell membrane</keyword>
<feature type="transmembrane region" description="Helical" evidence="10">
    <location>
        <begin position="84"/>
        <end position="107"/>
    </location>
</feature>
<keyword evidence="5 10" id="KW-1133">Transmembrane helix</keyword>
<comment type="function">
    <text evidence="10">Na(+)/H(+) antiporter that extrudes sodium in exchange for external protons.</text>
</comment>
<evidence type="ECO:0000259" key="11">
    <source>
        <dbReference type="Pfam" id="PF00999"/>
    </source>
</evidence>
<dbReference type="NCBIfam" id="TIGR00831">
    <property type="entry name" value="a_cpa1"/>
    <property type="match status" value="1"/>
</dbReference>
<dbReference type="RefSeq" id="WP_080064528.1">
    <property type="nucleotide sequence ID" value="NZ_MZGX01000012.1"/>
</dbReference>
<evidence type="ECO:0000256" key="8">
    <source>
        <dbReference type="ARBA" id="ARBA00023136"/>
    </source>
</evidence>
<accession>A0A1V4SJK6</accession>
<proteinExistence type="inferred from homology"/>
<protein>
    <submittedName>
        <fullName evidence="12">Sodium, potassium, lithium and rubidium/H(+) antiporter</fullName>
    </submittedName>
</protein>
<dbReference type="GO" id="GO:0098719">
    <property type="term" value="P:sodium ion import across plasma membrane"/>
    <property type="evidence" value="ECO:0007669"/>
    <property type="project" value="TreeGrafter"/>
</dbReference>
<dbReference type="PANTHER" id="PTHR10110:SF86">
    <property type="entry name" value="SODIUM_HYDROGEN EXCHANGER 7"/>
    <property type="match status" value="1"/>
</dbReference>
<keyword evidence="13" id="KW-1185">Reference proteome</keyword>
<evidence type="ECO:0000313" key="13">
    <source>
        <dbReference type="Proteomes" id="UP000191554"/>
    </source>
</evidence>
<evidence type="ECO:0000256" key="9">
    <source>
        <dbReference type="ARBA" id="ARBA00023201"/>
    </source>
</evidence>
<comment type="subcellular location">
    <subcellularLocation>
        <location evidence="1 10">Cell membrane</location>
        <topology evidence="1 10">Multi-pass membrane protein</topology>
    </subcellularLocation>
</comment>
<feature type="transmembrane region" description="Helical" evidence="10">
    <location>
        <begin position="183"/>
        <end position="204"/>
    </location>
</feature>
<dbReference type="GO" id="GO:0015386">
    <property type="term" value="F:potassium:proton antiporter activity"/>
    <property type="evidence" value="ECO:0007669"/>
    <property type="project" value="TreeGrafter"/>
</dbReference>
<dbReference type="Gene3D" id="6.10.140.1330">
    <property type="match status" value="1"/>
</dbReference>
<dbReference type="Proteomes" id="UP000191554">
    <property type="component" value="Unassembled WGS sequence"/>
</dbReference>
<name>A0A1V4SJK6_RUMHU</name>
<dbReference type="InterPro" id="IPR006153">
    <property type="entry name" value="Cation/H_exchanger_TM"/>
</dbReference>
<feature type="transmembrane region" description="Helical" evidence="10">
    <location>
        <begin position="155"/>
        <end position="177"/>
    </location>
</feature>
<feature type="transmembrane region" description="Helical" evidence="10">
    <location>
        <begin position="390"/>
        <end position="412"/>
    </location>
</feature>
<dbReference type="EMBL" id="MZGX01000012">
    <property type="protein sequence ID" value="OPX44068.1"/>
    <property type="molecule type" value="Genomic_DNA"/>
</dbReference>
<keyword evidence="2 10" id="KW-0813">Transport</keyword>
<comment type="similarity">
    <text evidence="10">Belongs to the monovalent cation:proton antiporter 1 (CPA1) transporter (TC 2.A.36) family.</text>
</comment>
<evidence type="ECO:0000256" key="1">
    <source>
        <dbReference type="ARBA" id="ARBA00004651"/>
    </source>
</evidence>